<evidence type="ECO:0008006" key="3">
    <source>
        <dbReference type="Google" id="ProtNLM"/>
    </source>
</evidence>
<evidence type="ECO:0000313" key="2">
    <source>
        <dbReference type="Proteomes" id="UP000670947"/>
    </source>
</evidence>
<keyword evidence="2" id="KW-1185">Reference proteome</keyword>
<reference evidence="1 2" key="1">
    <citation type="submission" date="2021-03" db="EMBL/GenBank/DDBJ databases">
        <title>Paenibacillus artemisicola MWE-103 whole genome sequence.</title>
        <authorList>
            <person name="Ham Y.J."/>
        </authorList>
    </citation>
    <scope>NUCLEOTIDE SEQUENCE [LARGE SCALE GENOMIC DNA]</scope>
    <source>
        <strain evidence="1 2">MWE-103</strain>
    </source>
</reference>
<sequence>MNVGRAKQAAAAWVRSQAARESSFRGAYFSGSTVGMPDEAELPASSDVDVVVVTGETEAPLKPGKFRYDGALLEVTVLAWDDLASAETVLADYHLAGSFRMNGIIADPDGRLGRLQEEVARHFADEAWVLRRCAHVRQRVETGLRGIDYGAPVYDKVTQWLFPTGVTAHLPLVAALRNPTVRRRYPAAREALHACGHAGAYAELLDQLGGAALAPARAERHLEALARTFDAAADAGRTPFFFSSDITADAQPIAIEGSRAMIRAGDHREAMFWIVATFARCLKILGADAPALLPAHVPALEEAAADLGIASDGDIARRAEATLGYLPRLWAVCEAIVAAHPAIVRPGR</sequence>
<protein>
    <recommendedName>
        <fullName evidence="3">Polymerase nucleotidyl transferase domain-containing protein</fullName>
    </recommendedName>
</protein>
<gene>
    <name evidence="1" type="ORF">I8J29_21685</name>
</gene>
<evidence type="ECO:0000313" key="1">
    <source>
        <dbReference type="EMBL" id="MBO7746832.1"/>
    </source>
</evidence>
<name>A0ABS3WEY4_9BACL</name>
<dbReference type="Proteomes" id="UP000670947">
    <property type="component" value="Unassembled WGS sequence"/>
</dbReference>
<accession>A0ABS3WEY4</accession>
<proteinExistence type="predicted"/>
<organism evidence="1 2">
    <name type="scientific">Paenibacillus artemisiicola</name>
    <dbReference type="NCBI Taxonomy" id="1172618"/>
    <lineage>
        <taxon>Bacteria</taxon>
        <taxon>Bacillati</taxon>
        <taxon>Bacillota</taxon>
        <taxon>Bacilli</taxon>
        <taxon>Bacillales</taxon>
        <taxon>Paenibacillaceae</taxon>
        <taxon>Paenibacillus</taxon>
    </lineage>
</organism>
<dbReference type="EMBL" id="JAGGDJ010000023">
    <property type="protein sequence ID" value="MBO7746832.1"/>
    <property type="molecule type" value="Genomic_DNA"/>
</dbReference>
<comment type="caution">
    <text evidence="1">The sequence shown here is derived from an EMBL/GenBank/DDBJ whole genome shotgun (WGS) entry which is preliminary data.</text>
</comment>
<dbReference type="RefSeq" id="WP_208849571.1">
    <property type="nucleotide sequence ID" value="NZ_JAGGDJ010000023.1"/>
</dbReference>